<dbReference type="Pfam" id="PF21997">
    <property type="entry name" value="DUF6928"/>
    <property type="match status" value="1"/>
</dbReference>
<evidence type="ECO:0000313" key="2">
    <source>
        <dbReference type="Proteomes" id="UP000312032"/>
    </source>
</evidence>
<dbReference type="OrthoDB" id="4772769at2"/>
<name>A0A5C4U7P4_9CORY</name>
<evidence type="ECO:0000313" key="1">
    <source>
        <dbReference type="EMBL" id="TNM00391.1"/>
    </source>
</evidence>
<accession>A0A5C4U7P4</accession>
<organism evidence="1 2">
    <name type="scientific">Corynebacterium tapiri</name>
    <dbReference type="NCBI Taxonomy" id="1448266"/>
    <lineage>
        <taxon>Bacteria</taxon>
        <taxon>Bacillati</taxon>
        <taxon>Actinomycetota</taxon>
        <taxon>Actinomycetes</taxon>
        <taxon>Mycobacteriales</taxon>
        <taxon>Corynebacteriaceae</taxon>
        <taxon>Corynebacterium</taxon>
    </lineage>
</organism>
<dbReference type="Proteomes" id="UP000312032">
    <property type="component" value="Unassembled WGS sequence"/>
</dbReference>
<comment type="caution">
    <text evidence="1">The sequence shown here is derived from an EMBL/GenBank/DDBJ whole genome shotgun (WGS) entry which is preliminary data.</text>
</comment>
<dbReference type="RefSeq" id="WP_139464390.1">
    <property type="nucleotide sequence ID" value="NZ_VDHJ01000001.1"/>
</dbReference>
<dbReference type="EMBL" id="VDHJ01000001">
    <property type="protein sequence ID" value="TNM00391.1"/>
    <property type="molecule type" value="Genomic_DNA"/>
</dbReference>
<sequence>MGTPAVVTLWYVNTPTPAAVLAEEPKADRGFGRKFLAQFNPAWPISMIGQFPLNRSSAASRGEWYVGGYQGLTVVQTWIEDLGNLSEIDPSLLNARPATDVYIIAEGDGNDFGGFCHVHDGQVKRALSAVRDTLFEDIGLPEPFEAPYWAGEKSEPRGGISLPFEPRDLAREAQRVYLGAEEGLDINVVGYAVDGRPEAAPVRREDNTSKVEIARADEDEELYDDYEVHPTAREGDEFVRLAEAAAAAARRVGREAASLARRARGWQAQLNERLRHTDRPR</sequence>
<gene>
    <name evidence="1" type="ORF">FHE74_00090</name>
</gene>
<protein>
    <submittedName>
        <fullName evidence="1">Uncharacterized protein</fullName>
    </submittedName>
</protein>
<proteinExistence type="predicted"/>
<reference evidence="1 2" key="1">
    <citation type="submission" date="2019-06" db="EMBL/GenBank/DDBJ databases">
        <authorList>
            <person name="Li J."/>
        </authorList>
    </citation>
    <scope>NUCLEOTIDE SEQUENCE [LARGE SCALE GENOMIC DNA]</scope>
    <source>
        <strain evidence="1 2">LMG 28165</strain>
    </source>
</reference>
<keyword evidence="2" id="KW-1185">Reference proteome</keyword>
<dbReference type="InterPro" id="IPR053847">
    <property type="entry name" value="DUF6928"/>
</dbReference>
<dbReference type="AlphaFoldDB" id="A0A5C4U7P4"/>